<sequence>MESVGDIMGKIENSSSEPDPNTNNDSNNENENENNNNIDRIEQRLQRLQDNNNEEDSDTPLTDVIRAYLLKVKNEMTRNKIKLYRDRQFWVEPELPIFCFKNRIVDKALLYRPCAFVWTPDELISSSITCPHPDCILLLLCQASLRPSIPRLRK</sequence>
<evidence type="ECO:0000313" key="3">
    <source>
        <dbReference type="Proteomes" id="UP001209540"/>
    </source>
</evidence>
<protein>
    <submittedName>
        <fullName evidence="2">Uncharacterized protein</fullName>
    </submittedName>
</protein>
<feature type="compositionally biased region" description="Low complexity" evidence="1">
    <location>
        <begin position="12"/>
        <end position="37"/>
    </location>
</feature>
<name>A0AAD5KBG1_9FUNG</name>
<evidence type="ECO:0000313" key="2">
    <source>
        <dbReference type="EMBL" id="KAI9264976.1"/>
    </source>
</evidence>
<dbReference type="EMBL" id="JAIXMP010000011">
    <property type="protein sequence ID" value="KAI9264976.1"/>
    <property type="molecule type" value="Genomic_DNA"/>
</dbReference>
<keyword evidence="3" id="KW-1185">Reference proteome</keyword>
<feature type="region of interest" description="Disordered" evidence="1">
    <location>
        <begin position="1"/>
        <end position="38"/>
    </location>
</feature>
<reference evidence="2" key="2">
    <citation type="submission" date="2023-02" db="EMBL/GenBank/DDBJ databases">
        <authorList>
            <consortium name="DOE Joint Genome Institute"/>
            <person name="Mondo S.J."/>
            <person name="Chang Y."/>
            <person name="Wang Y."/>
            <person name="Ahrendt S."/>
            <person name="Andreopoulos W."/>
            <person name="Barry K."/>
            <person name="Beard J."/>
            <person name="Benny G.L."/>
            <person name="Blankenship S."/>
            <person name="Bonito G."/>
            <person name="Cuomo C."/>
            <person name="Desiro A."/>
            <person name="Gervers K.A."/>
            <person name="Hundley H."/>
            <person name="Kuo A."/>
            <person name="LaButti K."/>
            <person name="Lang B.F."/>
            <person name="Lipzen A."/>
            <person name="O'Donnell K."/>
            <person name="Pangilinan J."/>
            <person name="Reynolds N."/>
            <person name="Sandor L."/>
            <person name="Smith M.W."/>
            <person name="Tsang A."/>
            <person name="Grigoriev I.V."/>
            <person name="Stajich J.E."/>
            <person name="Spatafora J.W."/>
        </authorList>
    </citation>
    <scope>NUCLEOTIDE SEQUENCE</scope>
    <source>
        <strain evidence="2">RSA 2281</strain>
    </source>
</reference>
<reference evidence="2" key="1">
    <citation type="journal article" date="2022" name="IScience">
        <title>Evolution of zygomycete secretomes and the origins of terrestrial fungal ecologies.</title>
        <authorList>
            <person name="Chang Y."/>
            <person name="Wang Y."/>
            <person name="Mondo S."/>
            <person name="Ahrendt S."/>
            <person name="Andreopoulos W."/>
            <person name="Barry K."/>
            <person name="Beard J."/>
            <person name="Benny G.L."/>
            <person name="Blankenship S."/>
            <person name="Bonito G."/>
            <person name="Cuomo C."/>
            <person name="Desiro A."/>
            <person name="Gervers K.A."/>
            <person name="Hundley H."/>
            <person name="Kuo A."/>
            <person name="LaButti K."/>
            <person name="Lang B.F."/>
            <person name="Lipzen A."/>
            <person name="O'Donnell K."/>
            <person name="Pangilinan J."/>
            <person name="Reynolds N."/>
            <person name="Sandor L."/>
            <person name="Smith M.E."/>
            <person name="Tsang A."/>
            <person name="Grigoriev I.V."/>
            <person name="Stajich J.E."/>
            <person name="Spatafora J.W."/>
        </authorList>
    </citation>
    <scope>NUCLEOTIDE SEQUENCE</scope>
    <source>
        <strain evidence="2">RSA 2281</strain>
    </source>
</reference>
<gene>
    <name evidence="2" type="ORF">BDA99DRAFT_559072</name>
</gene>
<comment type="caution">
    <text evidence="2">The sequence shown here is derived from an EMBL/GenBank/DDBJ whole genome shotgun (WGS) entry which is preliminary data.</text>
</comment>
<dbReference type="AlphaFoldDB" id="A0AAD5KBG1"/>
<evidence type="ECO:0000256" key="1">
    <source>
        <dbReference type="SAM" id="MobiDB-lite"/>
    </source>
</evidence>
<proteinExistence type="predicted"/>
<dbReference type="Proteomes" id="UP001209540">
    <property type="component" value="Unassembled WGS sequence"/>
</dbReference>
<organism evidence="2 3">
    <name type="scientific">Phascolomyces articulosus</name>
    <dbReference type="NCBI Taxonomy" id="60185"/>
    <lineage>
        <taxon>Eukaryota</taxon>
        <taxon>Fungi</taxon>
        <taxon>Fungi incertae sedis</taxon>
        <taxon>Mucoromycota</taxon>
        <taxon>Mucoromycotina</taxon>
        <taxon>Mucoromycetes</taxon>
        <taxon>Mucorales</taxon>
        <taxon>Lichtheimiaceae</taxon>
        <taxon>Phascolomyces</taxon>
    </lineage>
</organism>
<accession>A0AAD5KBG1</accession>